<accession>A0A439DH55</accession>
<protein>
    <recommendedName>
        <fullName evidence="3">DNA2/NAM7 helicase helicase domain-containing protein</fullName>
    </recommendedName>
</protein>
<dbReference type="EMBL" id="RYZI01000020">
    <property type="protein sequence ID" value="RWA13746.1"/>
    <property type="molecule type" value="Genomic_DNA"/>
</dbReference>
<evidence type="ECO:0000313" key="2">
    <source>
        <dbReference type="Proteomes" id="UP000286045"/>
    </source>
</evidence>
<organism evidence="1 2">
    <name type="scientific">Xylaria grammica</name>
    <dbReference type="NCBI Taxonomy" id="363999"/>
    <lineage>
        <taxon>Eukaryota</taxon>
        <taxon>Fungi</taxon>
        <taxon>Dikarya</taxon>
        <taxon>Ascomycota</taxon>
        <taxon>Pezizomycotina</taxon>
        <taxon>Sordariomycetes</taxon>
        <taxon>Xylariomycetidae</taxon>
        <taxon>Xylariales</taxon>
        <taxon>Xylariaceae</taxon>
        <taxon>Xylaria</taxon>
    </lineage>
</organism>
<comment type="caution">
    <text evidence="1">The sequence shown here is derived from an EMBL/GenBank/DDBJ whole genome shotgun (WGS) entry which is preliminary data.</text>
</comment>
<sequence>MIFLHWLNQGKKSYKTAMTKVIKAVLRKANVVVCTPFAASTMSTLIQPLFLWINEVFRVSEADTMMVLSLFPSTKFKFLSGDPKQLRIEVLSANMRRQIDWDSIRRCSKFATAKAHRASYLTGDDPAADQAPKKVLTHAKAFGIKKGWPQYGYDNDDGCV</sequence>
<dbReference type="InterPro" id="IPR027417">
    <property type="entry name" value="P-loop_NTPase"/>
</dbReference>
<reference evidence="1 2" key="1">
    <citation type="submission" date="2018-12" db="EMBL/GenBank/DDBJ databases">
        <title>Draft genome sequence of Xylaria grammica IHI A82.</title>
        <authorList>
            <person name="Buettner E."/>
            <person name="Kellner H."/>
        </authorList>
    </citation>
    <scope>NUCLEOTIDE SEQUENCE [LARGE SCALE GENOMIC DNA]</scope>
    <source>
        <strain evidence="1 2">IHI A82</strain>
    </source>
</reference>
<evidence type="ECO:0000313" key="1">
    <source>
        <dbReference type="EMBL" id="RWA13746.1"/>
    </source>
</evidence>
<name>A0A439DH55_9PEZI</name>
<gene>
    <name evidence="1" type="ORF">EKO27_g1348</name>
</gene>
<evidence type="ECO:0008006" key="3">
    <source>
        <dbReference type="Google" id="ProtNLM"/>
    </source>
</evidence>
<keyword evidence="2" id="KW-1185">Reference proteome</keyword>
<proteinExistence type="predicted"/>
<dbReference type="Gene3D" id="3.40.50.300">
    <property type="entry name" value="P-loop containing nucleotide triphosphate hydrolases"/>
    <property type="match status" value="1"/>
</dbReference>
<dbReference type="AlphaFoldDB" id="A0A439DH55"/>
<dbReference type="Proteomes" id="UP000286045">
    <property type="component" value="Unassembled WGS sequence"/>
</dbReference>